<evidence type="ECO:0000313" key="3">
    <source>
        <dbReference type="EMBL" id="PPQ78618.1"/>
    </source>
</evidence>
<dbReference type="PANTHER" id="PTHR33119">
    <property type="entry name" value="IFI3P"/>
    <property type="match status" value="1"/>
</dbReference>
<sequence length="325" mass="36556">MTATMLLEANSFLYFYAAYDHPARNYNAPVDEHHHGQATVNDPEIAAKWRQEALTSGTDITAKMIDWCLNKLPYNPTPSFARESTLHGETNPDLIGSVADQLVVESDEDWDRPVIRPEPNGPFRLLGPFKKLNIKNVFTKQGLQVIVMQANIELTPERPEYHDGTCHLEGQMSFRPQESEWVGSKKSDFSWLGEIFEFNDYGTAVQTMGAPRQPGHRKVVALSFVNPNIKIIRIANVPCQLQDRWWESVITDCDINPESSSPDSNTATHDSGADSGNASSANLLSQLPVELHDYIVLEDVDLPLCLEDAKAIREELMEERKEYAT</sequence>
<evidence type="ECO:0000256" key="1">
    <source>
        <dbReference type="SAM" id="MobiDB-lite"/>
    </source>
</evidence>
<dbReference type="PANTHER" id="PTHR33119:SF1">
    <property type="entry name" value="FE2OG DIOXYGENASE DOMAIN-CONTAINING PROTEIN"/>
    <property type="match status" value="1"/>
</dbReference>
<feature type="domain" description="DUF4246" evidence="2">
    <location>
        <begin position="211"/>
        <end position="247"/>
    </location>
</feature>
<feature type="compositionally biased region" description="Polar residues" evidence="1">
    <location>
        <begin position="257"/>
        <end position="269"/>
    </location>
</feature>
<evidence type="ECO:0000313" key="4">
    <source>
        <dbReference type="Proteomes" id="UP000283269"/>
    </source>
</evidence>
<dbReference type="Proteomes" id="UP000283269">
    <property type="component" value="Unassembled WGS sequence"/>
</dbReference>
<protein>
    <recommendedName>
        <fullName evidence="2">DUF4246 domain-containing protein</fullName>
    </recommendedName>
</protein>
<dbReference type="STRING" id="93625.A0A409WJB6"/>
<gene>
    <name evidence="3" type="ORF">CVT25_010582</name>
</gene>
<dbReference type="InterPro" id="IPR049192">
    <property type="entry name" value="DUF4246_C"/>
</dbReference>
<keyword evidence="4" id="KW-1185">Reference proteome</keyword>
<proteinExistence type="predicted"/>
<feature type="region of interest" description="Disordered" evidence="1">
    <location>
        <begin position="256"/>
        <end position="279"/>
    </location>
</feature>
<organism evidence="3 4">
    <name type="scientific">Psilocybe cyanescens</name>
    <dbReference type="NCBI Taxonomy" id="93625"/>
    <lineage>
        <taxon>Eukaryota</taxon>
        <taxon>Fungi</taxon>
        <taxon>Dikarya</taxon>
        <taxon>Basidiomycota</taxon>
        <taxon>Agaricomycotina</taxon>
        <taxon>Agaricomycetes</taxon>
        <taxon>Agaricomycetidae</taxon>
        <taxon>Agaricales</taxon>
        <taxon>Agaricineae</taxon>
        <taxon>Strophariaceae</taxon>
        <taxon>Psilocybe</taxon>
    </lineage>
</organism>
<reference evidence="3 4" key="1">
    <citation type="journal article" date="2018" name="Evol. Lett.">
        <title>Horizontal gene cluster transfer increased hallucinogenic mushroom diversity.</title>
        <authorList>
            <person name="Reynolds H.T."/>
            <person name="Vijayakumar V."/>
            <person name="Gluck-Thaler E."/>
            <person name="Korotkin H.B."/>
            <person name="Matheny P.B."/>
            <person name="Slot J.C."/>
        </authorList>
    </citation>
    <scope>NUCLEOTIDE SEQUENCE [LARGE SCALE GENOMIC DNA]</scope>
    <source>
        <strain evidence="3 4">2631</strain>
    </source>
</reference>
<dbReference type="InterPro" id="IPR025340">
    <property type="entry name" value="DUF4246"/>
</dbReference>
<comment type="caution">
    <text evidence="3">The sequence shown here is derived from an EMBL/GenBank/DDBJ whole genome shotgun (WGS) entry which is preliminary data.</text>
</comment>
<dbReference type="InParanoid" id="A0A409WJB6"/>
<dbReference type="EMBL" id="NHYD01003412">
    <property type="protein sequence ID" value="PPQ78618.1"/>
    <property type="molecule type" value="Genomic_DNA"/>
</dbReference>
<dbReference type="Pfam" id="PF14033">
    <property type="entry name" value="DUF4246"/>
    <property type="match status" value="2"/>
</dbReference>
<feature type="domain" description="DUF4246" evidence="2">
    <location>
        <begin position="101"/>
        <end position="172"/>
    </location>
</feature>
<dbReference type="AlphaFoldDB" id="A0A409WJB6"/>
<dbReference type="OrthoDB" id="415532at2759"/>
<evidence type="ECO:0000259" key="2">
    <source>
        <dbReference type="Pfam" id="PF14033"/>
    </source>
</evidence>
<accession>A0A409WJB6</accession>
<name>A0A409WJB6_PSICY</name>